<dbReference type="PANTHER" id="PTHR36917:SF1">
    <property type="entry name" value="INNER MEMBRANE-SPANNING PROTEIN YCIB"/>
    <property type="match status" value="1"/>
</dbReference>
<feature type="transmembrane region" description="Helical" evidence="5">
    <location>
        <begin position="23"/>
        <end position="43"/>
    </location>
</feature>
<dbReference type="AlphaFoldDB" id="A0A318JHX2"/>
<keyword evidence="7" id="KW-1185">Reference proteome</keyword>
<comment type="similarity">
    <text evidence="5">Belongs to the YciB family.</text>
</comment>
<dbReference type="GO" id="GO:0005886">
    <property type="term" value="C:plasma membrane"/>
    <property type="evidence" value="ECO:0007669"/>
    <property type="project" value="UniProtKB-SubCell"/>
</dbReference>
<feature type="transmembrane region" description="Helical" evidence="5">
    <location>
        <begin position="74"/>
        <end position="92"/>
    </location>
</feature>
<evidence type="ECO:0000256" key="5">
    <source>
        <dbReference type="HAMAP-Rule" id="MF_00189"/>
    </source>
</evidence>
<evidence type="ECO:0000313" key="7">
    <source>
        <dbReference type="Proteomes" id="UP000248395"/>
    </source>
</evidence>
<dbReference type="EMBL" id="QJKC01000007">
    <property type="protein sequence ID" value="PXX48309.1"/>
    <property type="molecule type" value="Genomic_DNA"/>
</dbReference>
<comment type="caution">
    <text evidence="6">The sequence shown here is derived from an EMBL/GenBank/DDBJ whole genome shotgun (WGS) entry which is preliminary data.</text>
</comment>
<feature type="transmembrane region" description="Helical" evidence="5">
    <location>
        <begin position="145"/>
        <end position="169"/>
    </location>
</feature>
<dbReference type="InterPro" id="IPR006008">
    <property type="entry name" value="YciB"/>
</dbReference>
<proteinExistence type="inferred from homology"/>
<keyword evidence="1 5" id="KW-1003">Cell membrane</keyword>
<evidence type="ECO:0000256" key="1">
    <source>
        <dbReference type="ARBA" id="ARBA00022475"/>
    </source>
</evidence>
<reference evidence="6 7" key="1">
    <citation type="submission" date="2018-05" db="EMBL/GenBank/DDBJ databases">
        <title>Genomic Encyclopedia of Type Strains, Phase IV (KMG-IV): sequencing the most valuable type-strain genomes for metagenomic binning, comparative biology and taxonomic classification.</title>
        <authorList>
            <person name="Goeker M."/>
        </authorList>
    </citation>
    <scope>NUCLEOTIDE SEQUENCE [LARGE SCALE GENOMIC DNA]</scope>
    <source>
        <strain evidence="6 7">DSM 25134</strain>
    </source>
</reference>
<evidence type="ECO:0000256" key="2">
    <source>
        <dbReference type="ARBA" id="ARBA00022692"/>
    </source>
</evidence>
<feature type="transmembrane region" description="Helical" evidence="5">
    <location>
        <begin position="50"/>
        <end position="68"/>
    </location>
</feature>
<keyword evidence="5" id="KW-0997">Cell inner membrane</keyword>
<name>A0A318JHX2_9NEIS</name>
<dbReference type="NCBIfam" id="NF001325">
    <property type="entry name" value="PRK00259.1-3"/>
    <property type="match status" value="1"/>
</dbReference>
<organism evidence="6 7">
    <name type="scientific">Aquitalea magnusonii</name>
    <dbReference type="NCBI Taxonomy" id="332411"/>
    <lineage>
        <taxon>Bacteria</taxon>
        <taxon>Pseudomonadati</taxon>
        <taxon>Pseudomonadota</taxon>
        <taxon>Betaproteobacteria</taxon>
        <taxon>Neisseriales</taxon>
        <taxon>Chromobacteriaceae</taxon>
        <taxon>Aquitalea</taxon>
    </lineage>
</organism>
<keyword evidence="2 5" id="KW-0812">Transmembrane</keyword>
<dbReference type="NCBIfam" id="TIGR00997">
    <property type="entry name" value="ispZ"/>
    <property type="match status" value="1"/>
</dbReference>
<keyword evidence="3 5" id="KW-1133">Transmembrane helix</keyword>
<dbReference type="Proteomes" id="UP000248395">
    <property type="component" value="Unassembled WGS sequence"/>
</dbReference>
<accession>A0A318JHX2</accession>
<sequence length="177" mass="20334">MKFLSDFLPVALFFGSYLITHDMFLATKVLVAATTLLFAWTWFKHRKVDAMQWINLILSVVLGAATVISHNDLFIIWKFTVLYWLMALALLVSDFMGKNGLKLLIGEQLQLPQAIWRKLAYAWAAFFSAMGALNLYVAFNFSREIWLSFKLFGSLGLMVIFIIAQSLFLSKYIEDKK</sequence>
<protein>
    <recommendedName>
        <fullName evidence="5">Inner membrane-spanning protein YciB</fullName>
    </recommendedName>
</protein>
<dbReference type="HAMAP" id="MF_00189">
    <property type="entry name" value="YciB"/>
    <property type="match status" value="1"/>
</dbReference>
<evidence type="ECO:0000256" key="3">
    <source>
        <dbReference type="ARBA" id="ARBA00022989"/>
    </source>
</evidence>
<dbReference type="OrthoDB" id="9788219at2"/>
<gene>
    <name evidence="5" type="primary">yciB</name>
    <name evidence="6" type="ORF">DFR38_10794</name>
</gene>
<dbReference type="PANTHER" id="PTHR36917">
    <property type="entry name" value="INTRACELLULAR SEPTATION PROTEIN A-RELATED"/>
    <property type="match status" value="1"/>
</dbReference>
<comment type="subcellular location">
    <subcellularLocation>
        <location evidence="5">Cell inner membrane</location>
        <topology evidence="5">Multi-pass membrane protein</topology>
    </subcellularLocation>
</comment>
<dbReference type="RefSeq" id="WP_059284957.1">
    <property type="nucleotide sequence ID" value="NZ_LNQU01000011.1"/>
</dbReference>
<keyword evidence="4 5" id="KW-0472">Membrane</keyword>
<dbReference type="Pfam" id="PF04279">
    <property type="entry name" value="IspA"/>
    <property type="match status" value="1"/>
</dbReference>
<comment type="function">
    <text evidence="5">Plays a role in cell envelope biogenesis, maintenance of cell envelope integrity and membrane homeostasis.</text>
</comment>
<evidence type="ECO:0000313" key="6">
    <source>
        <dbReference type="EMBL" id="PXX48309.1"/>
    </source>
</evidence>
<feature type="transmembrane region" description="Helical" evidence="5">
    <location>
        <begin position="119"/>
        <end position="139"/>
    </location>
</feature>
<evidence type="ECO:0000256" key="4">
    <source>
        <dbReference type="ARBA" id="ARBA00023136"/>
    </source>
</evidence>